<dbReference type="Pfam" id="PF25376">
    <property type="entry name" value="Pre-PUA_NSUN2"/>
    <property type="match status" value="1"/>
</dbReference>
<dbReference type="Pfam" id="PF20309">
    <property type="entry name" value="DRHyd-ASK"/>
    <property type="match status" value="1"/>
</dbReference>
<dbReference type="InterPro" id="IPR046872">
    <property type="entry name" value="DRHyd-ASK"/>
</dbReference>
<feature type="active site" description="Nucleophile" evidence="17">
    <location>
        <position position="314"/>
    </location>
</feature>
<feature type="binding site" evidence="17">
    <location>
        <position position="261"/>
    </location>
    <ligand>
        <name>S-adenosyl-L-methionine</name>
        <dbReference type="ChEBI" id="CHEBI:59789"/>
    </ligand>
</feature>
<dbReference type="InterPro" id="IPR000719">
    <property type="entry name" value="Prot_kinase_dom"/>
</dbReference>
<evidence type="ECO:0000256" key="18">
    <source>
        <dbReference type="PROSITE-ProRule" id="PRU10141"/>
    </source>
</evidence>
<dbReference type="Pfam" id="PF01189">
    <property type="entry name" value="Methyltr_RsmB-F"/>
    <property type="match status" value="1"/>
</dbReference>
<feature type="region of interest" description="Disordered" evidence="19">
    <location>
        <begin position="1688"/>
        <end position="1712"/>
    </location>
</feature>
<dbReference type="PRINTS" id="PR02011">
    <property type="entry name" value="RCMTNCL1"/>
</dbReference>
<protein>
    <recommendedName>
        <fullName evidence="4">tRNA (cytosine(34)-C(5))-methyltransferase</fullName>
        <ecNumber evidence="4">2.1.1.203</ecNumber>
    </recommendedName>
</protein>
<accession>A0A085LU55</accession>
<keyword evidence="12 18" id="KW-0067">ATP-binding</keyword>
<feature type="compositionally biased region" description="Basic and acidic residues" evidence="19">
    <location>
        <begin position="8"/>
        <end position="21"/>
    </location>
</feature>
<dbReference type="PROSITE" id="PS00108">
    <property type="entry name" value="PROTEIN_KINASE_ST"/>
    <property type="match status" value="1"/>
</dbReference>
<keyword evidence="5" id="KW-0820">tRNA-binding</keyword>
<dbReference type="GO" id="GO:0030488">
    <property type="term" value="P:tRNA methylation"/>
    <property type="evidence" value="ECO:0007669"/>
    <property type="project" value="TreeGrafter"/>
</dbReference>
<dbReference type="SUPFAM" id="SSF53335">
    <property type="entry name" value="S-adenosyl-L-methionine-dependent methyltransferases"/>
    <property type="match status" value="1"/>
</dbReference>
<comment type="subcellular location">
    <subcellularLocation>
        <location evidence="2">Nucleus</location>
    </subcellularLocation>
</comment>
<keyword evidence="7 17" id="KW-0808">Transferase</keyword>
<keyword evidence="9" id="KW-0819">tRNA processing</keyword>
<organism evidence="22 23">
    <name type="scientific">Trichuris suis</name>
    <name type="common">pig whipworm</name>
    <dbReference type="NCBI Taxonomy" id="68888"/>
    <lineage>
        <taxon>Eukaryota</taxon>
        <taxon>Metazoa</taxon>
        <taxon>Ecdysozoa</taxon>
        <taxon>Nematoda</taxon>
        <taxon>Enoplea</taxon>
        <taxon>Dorylaimia</taxon>
        <taxon>Trichinellida</taxon>
        <taxon>Trichuridae</taxon>
        <taxon>Trichuris</taxon>
    </lineage>
</organism>
<dbReference type="InterPro" id="IPR029063">
    <property type="entry name" value="SAM-dependent_MTases_sf"/>
</dbReference>
<dbReference type="InterPro" id="IPR013761">
    <property type="entry name" value="SAM/pointed_sf"/>
</dbReference>
<dbReference type="GO" id="GO:0004672">
    <property type="term" value="F:protein kinase activity"/>
    <property type="evidence" value="ECO:0007669"/>
    <property type="project" value="InterPro"/>
</dbReference>
<gene>
    <name evidence="22" type="ORF">M513_10635</name>
</gene>
<dbReference type="GO" id="GO:0005634">
    <property type="term" value="C:nucleus"/>
    <property type="evidence" value="ECO:0007669"/>
    <property type="project" value="UniProtKB-SubCell"/>
</dbReference>
<dbReference type="InterPro" id="IPR023270">
    <property type="entry name" value="RCMT_NCL1"/>
</dbReference>
<feature type="region of interest" description="Disordered" evidence="19">
    <location>
        <begin position="1"/>
        <end position="30"/>
    </location>
</feature>
<dbReference type="PROSITE" id="PS50011">
    <property type="entry name" value="PROTEIN_KINASE_DOM"/>
    <property type="match status" value="1"/>
</dbReference>
<feature type="binding site" evidence="17">
    <location>
        <position position="234"/>
    </location>
    <ligand>
        <name>S-adenosyl-L-methionine</name>
        <dbReference type="ChEBI" id="CHEBI:59789"/>
    </ligand>
</feature>
<evidence type="ECO:0000256" key="1">
    <source>
        <dbReference type="ARBA" id="ARBA00001946"/>
    </source>
</evidence>
<dbReference type="InterPro" id="IPR008271">
    <property type="entry name" value="Ser/Thr_kinase_AS"/>
</dbReference>
<dbReference type="PANTHER" id="PTHR22808">
    <property type="entry name" value="NCL1 YEAST -RELATED NOL1/NOP2/FMU SUN DOMAIN-CONTAINING"/>
    <property type="match status" value="1"/>
</dbReference>
<feature type="binding site" evidence="17">
    <location>
        <begin position="175"/>
        <end position="181"/>
    </location>
    <ligand>
        <name>S-adenosyl-L-methionine</name>
        <dbReference type="ChEBI" id="CHEBI:59789"/>
    </ligand>
</feature>
<dbReference type="InterPro" id="IPR057286">
    <property type="entry name" value="PUA_NSUN2"/>
</dbReference>
<dbReference type="PRINTS" id="PR02008">
    <property type="entry name" value="RCMTFAMILY"/>
</dbReference>
<dbReference type="InterPro" id="IPR018314">
    <property type="entry name" value="RsmB/NOL1/NOP2-like_CS"/>
</dbReference>
<evidence type="ECO:0000256" key="17">
    <source>
        <dbReference type="PROSITE-ProRule" id="PRU01023"/>
    </source>
</evidence>
<keyword evidence="16" id="KW-0539">Nucleus</keyword>
<sequence>MTKRKWKNVKDGPKKLRDGGSERIANQKPYEEVERRSEKFESYYKAQRVVPDNEWDTFMQCLKSDLPVTFRFVAGRKDSSVLLQKFRERFFQTLCESGIEATEATMKELEWYPDGLAFELNMDKKSFRRHPKFRQLHKFLVAETACGILSRQEAVSMIPPLFMDVKPAHYVLDTCAAPGSKTVQILEMLHSDESVPIPSGLVVANDSNNERCYLLVHQALKRSGSPCCVVTNMDAMTMPNTVILNESGDVVNMNFDRILCDVPCSGDGTLRKNINLWKEWNAVQAYGLHKLQLKIALRCAKLLKVGGLMVYSTCSMNPIEDEAVVATLIAQSHERLELMPTRHMLPKLIRCDGLFTWKVSDNSGTFYENHGQLPDHFKRKIPNTAFPPDLETAREMHLERCMRILPHHQNTGGFFVAVLRKVGEASIPPALRTEAITTSSEWKSVVKDNLLTLYGLVCRETPRKRKFAGRQEDPFVFIEKSDDTTASITDFYGMKGGFDHLPLLVRSSDVSKKANIYLVNNAAKSFITHNEDRIKIINAGLRIFGRSSAKAEACTFRLAQEGVHFLFPMITRRVVTITVPDLTKLLKTNENCLLKELSEDLQSALLPYGEGSIVFNCLMGELNIIVTGWRGKVSVVLYLDKETKLHYLYLLGEEGEESEPSTEGDSSVVPRGCASIDVENSNENKGENHSSQLRTSRSFPTRCSRCGRSPELWASVRSVMCCPLAVAALRSKPSPTIRKAGKKLYPFRLPKGMASTKESQSDSASCNTDDAVVVPKLGGGRLLQAVVVIDLLLKEEGLSARQMIWDELQALESLLDIKVQWIPFEKLGFGETSTLGSFYNADVVVVDVSNSLQQSTLCYHLGVRESMNQNYNIVLYAFDETFRERAPLHFKIPQNNYRTLLYALVDGALVAWSCTHVVFGVPWFGNAPTVNGGSQGKRSFRSQIKQMLNEVQIDASKHSKEKFLADLQIARQNYRGEKFNTVLNQLRSRLDDPDVLSVDTVVSMLLSYRDVQNYGAMVSMVEDVESLPQAKIFHSSAVQFHYAFALNRRNIGDDRNKALQVILSMLEKQENQIPDFLCLAGRIYKDRLYESKCQDRESLDEAIKWYRKGFEIQPNEYAGINLATLLVIAGESFQTCNELQQIAMILSGLLGRKGSLFNLLDYWDVATFFEISVLAENYINACQAASRMFELKPPAWFLKSTIGNIKLIKWYRESTRSAMDNCTQYQHFLFWMEFFVEYTRTEPVTSDIRFPVLSMEPSKVHVPSYVSVNEANNSISLWHVEDATVKANVNQWIFPAESIRAISASKSDERTVYLYVYLNSDDFTLILPTDFHRQRFLELASQVTSTTEGTKLLGDYTDLEPISYEFELDKDGNRTVLGKGTFGTVYSGRDFDSQRMIAIKELEVKNPEGVQPLVEEIQLHSTLKHVNIVQYLGCEVSEDQKVFRIFMELVPGGSLSLLLRNKWGPLIDNENSIAYYARQILQGLNYLHSQKIVHRDIKGDNVLVNTYSGLCKISDFGTCKRLAGLNPDAEGMTGTPQYMAPEVIEEGLRGYGAPADIWSFGCTMIEMATGKPPFFEFGLPEASMFKVGMFKVHPPIPEKLSNAAKSLILKCFEPDPSQRPTAAMLIMNSFFDKCRWRRYNEQPEVSAFSDASRHFGRSISYTTSSQEEKDESMQISSSLLSLNEILDERSPSEKGVSIPEAPGPSSRASFLRKESERREILSGIMRESENRIIELWLSSIQTGITGPIASEDVLRSLLVCLRDFIYDKDVAKLRKTGERIAELLGTDATSATQLHLAFYAFQDVMHSVLRRHRIRPHWMFTLDNLTRSSVQSIIEAILPEPKPLSSSDDDDANSSYSTVTSVDLSKKSNYGLHDGRVLISLLNDLRSELADFFASTKRSTIEFRKAVQSCQALLSAIASKISSPSNALTHPMDRAFGKARPGNVDEELVDWLRRIDIDEHSINILTREEYTLQNLLEMVTSREELLQLGIRGGVSCRIWKHIVMHRKKAAHDSCTLPGT</sequence>
<keyword evidence="13" id="KW-0460">Magnesium</keyword>
<evidence type="ECO:0000256" key="11">
    <source>
        <dbReference type="ARBA" id="ARBA00022741"/>
    </source>
</evidence>
<evidence type="ECO:0000259" key="20">
    <source>
        <dbReference type="PROSITE" id="PS50011"/>
    </source>
</evidence>
<evidence type="ECO:0000256" key="6">
    <source>
        <dbReference type="ARBA" id="ARBA00022603"/>
    </source>
</evidence>
<evidence type="ECO:0000313" key="22">
    <source>
        <dbReference type="EMBL" id="KFD48501.1"/>
    </source>
</evidence>
<evidence type="ECO:0000256" key="3">
    <source>
        <dbReference type="ARBA" id="ARBA00007494"/>
    </source>
</evidence>
<evidence type="ECO:0000256" key="12">
    <source>
        <dbReference type="ARBA" id="ARBA00022840"/>
    </source>
</evidence>
<feature type="binding site" evidence="17">
    <location>
        <position position="206"/>
    </location>
    <ligand>
        <name>S-adenosyl-L-methionine</name>
        <dbReference type="ChEBI" id="CHEBI:59789"/>
    </ligand>
</feature>
<evidence type="ECO:0000256" key="16">
    <source>
        <dbReference type="ARBA" id="ARBA00023242"/>
    </source>
</evidence>
<evidence type="ECO:0000256" key="10">
    <source>
        <dbReference type="ARBA" id="ARBA00022723"/>
    </source>
</evidence>
<dbReference type="InterPro" id="IPR025136">
    <property type="entry name" value="MAP3K_TRAF-bd"/>
</dbReference>
<dbReference type="InterPro" id="IPR017441">
    <property type="entry name" value="Protein_kinase_ATP_BS"/>
</dbReference>
<dbReference type="Pfam" id="PF13281">
    <property type="entry name" value="MAP3K_TRAF_bd"/>
    <property type="match status" value="1"/>
</dbReference>
<keyword evidence="8 17" id="KW-0949">S-adenosyl-L-methionine</keyword>
<dbReference type="GO" id="GO:0005737">
    <property type="term" value="C:cytoplasm"/>
    <property type="evidence" value="ECO:0007669"/>
    <property type="project" value="TreeGrafter"/>
</dbReference>
<evidence type="ECO:0000256" key="5">
    <source>
        <dbReference type="ARBA" id="ARBA00022555"/>
    </source>
</evidence>
<name>A0A085LU55_9BILA</name>
<dbReference type="Gene3D" id="3.40.50.150">
    <property type="entry name" value="Vaccinia Virus protein VP39"/>
    <property type="match status" value="1"/>
</dbReference>
<evidence type="ECO:0000256" key="8">
    <source>
        <dbReference type="ARBA" id="ARBA00022691"/>
    </source>
</evidence>
<dbReference type="InterPro" id="IPR057285">
    <property type="entry name" value="Pre-PUA_NSUN2"/>
</dbReference>
<evidence type="ECO:0000259" key="21">
    <source>
        <dbReference type="PROSITE" id="PS51686"/>
    </source>
</evidence>
<keyword evidence="6 17" id="KW-0489">Methyltransferase</keyword>
<dbReference type="InterPro" id="IPR001678">
    <property type="entry name" value="MeTrfase_RsmB-F_NOP2_dom"/>
</dbReference>
<dbReference type="Pfam" id="PF25378">
    <property type="entry name" value="PUA_NSUN2"/>
    <property type="match status" value="1"/>
</dbReference>
<dbReference type="GO" id="GO:0000165">
    <property type="term" value="P:MAPK cascade"/>
    <property type="evidence" value="ECO:0007669"/>
    <property type="project" value="InterPro"/>
</dbReference>
<comment type="similarity">
    <text evidence="3 17">Belongs to the class I-like SAM-binding methyltransferase superfamily. RsmB/NOP family.</text>
</comment>
<dbReference type="GO" id="GO:0005524">
    <property type="term" value="F:ATP binding"/>
    <property type="evidence" value="ECO:0007669"/>
    <property type="project" value="UniProtKB-UniRule"/>
</dbReference>
<keyword evidence="10" id="KW-0479">Metal-binding</keyword>
<dbReference type="PROSITE" id="PS51686">
    <property type="entry name" value="SAM_MT_RSMB_NOP"/>
    <property type="match status" value="1"/>
</dbReference>
<evidence type="ECO:0000256" key="4">
    <source>
        <dbReference type="ARBA" id="ARBA00012629"/>
    </source>
</evidence>
<comment type="cofactor">
    <cofactor evidence="1">
        <name>Mg(2+)</name>
        <dbReference type="ChEBI" id="CHEBI:18420"/>
    </cofactor>
</comment>
<dbReference type="Gene3D" id="3.30.200.20">
    <property type="entry name" value="Phosphorylase Kinase, domain 1"/>
    <property type="match status" value="1"/>
</dbReference>
<keyword evidence="11 18" id="KW-0547">Nucleotide-binding</keyword>
<dbReference type="InterPro" id="IPR011009">
    <property type="entry name" value="Kinase-like_dom_sf"/>
</dbReference>
<evidence type="ECO:0000256" key="7">
    <source>
        <dbReference type="ARBA" id="ARBA00022679"/>
    </source>
</evidence>
<dbReference type="InterPro" id="IPR046873">
    <property type="entry name" value="HisK-N-like"/>
</dbReference>
<dbReference type="EC" id="2.1.1.203" evidence="4"/>
<dbReference type="Pfam" id="PF20302">
    <property type="entry name" value="HisK-N-like"/>
    <property type="match status" value="1"/>
</dbReference>
<dbReference type="Pfam" id="PF19039">
    <property type="entry name" value="ASK_PH"/>
    <property type="match status" value="1"/>
</dbReference>
<dbReference type="InterPro" id="IPR023267">
    <property type="entry name" value="RCMT"/>
</dbReference>
<dbReference type="InterPro" id="IPR049560">
    <property type="entry name" value="MeTrfase_RsmB-F_NOP2_cat"/>
</dbReference>
<evidence type="ECO:0000256" key="9">
    <source>
        <dbReference type="ARBA" id="ARBA00022694"/>
    </source>
</evidence>
<proteinExistence type="inferred from homology"/>
<keyword evidence="14 17" id="KW-0694">RNA-binding</keyword>
<dbReference type="GO" id="GO:0000049">
    <property type="term" value="F:tRNA binding"/>
    <property type="evidence" value="ECO:0007669"/>
    <property type="project" value="UniProtKB-KW"/>
</dbReference>
<evidence type="ECO:0000256" key="14">
    <source>
        <dbReference type="ARBA" id="ARBA00022884"/>
    </source>
</evidence>
<dbReference type="GO" id="GO:0046872">
    <property type="term" value="F:metal ion binding"/>
    <property type="evidence" value="ECO:0007669"/>
    <property type="project" value="UniProtKB-KW"/>
</dbReference>
<evidence type="ECO:0000256" key="19">
    <source>
        <dbReference type="SAM" id="MobiDB-lite"/>
    </source>
</evidence>
<dbReference type="Gene3D" id="1.10.510.10">
    <property type="entry name" value="Transferase(Phosphotransferase) domain 1"/>
    <property type="match status" value="1"/>
</dbReference>
<feature type="binding site" evidence="18">
    <location>
        <position position="1400"/>
    </location>
    <ligand>
        <name>ATP</name>
        <dbReference type="ChEBI" id="CHEBI:30616"/>
    </ligand>
</feature>
<evidence type="ECO:0000256" key="13">
    <source>
        <dbReference type="ARBA" id="ARBA00022842"/>
    </source>
</evidence>
<dbReference type="InterPro" id="IPR043969">
    <property type="entry name" value="MAP3K_PH"/>
</dbReference>
<dbReference type="PROSITE" id="PS01153">
    <property type="entry name" value="NOL1_NOP2_SUN"/>
    <property type="match status" value="1"/>
</dbReference>
<evidence type="ECO:0000256" key="15">
    <source>
        <dbReference type="ARBA" id="ARBA00023054"/>
    </source>
</evidence>
<keyword evidence="23" id="KW-1185">Reference proteome</keyword>
<feature type="domain" description="SAM-dependent MTase RsmB/NOP-type" evidence="21">
    <location>
        <begin position="58"/>
        <end position="422"/>
    </location>
</feature>
<dbReference type="SMART" id="SM00220">
    <property type="entry name" value="S_TKc"/>
    <property type="match status" value="1"/>
</dbReference>
<evidence type="ECO:0000313" key="23">
    <source>
        <dbReference type="Proteomes" id="UP000030764"/>
    </source>
</evidence>
<feature type="domain" description="Protein kinase" evidence="20">
    <location>
        <begin position="1371"/>
        <end position="1631"/>
    </location>
</feature>
<dbReference type="Pfam" id="PF00069">
    <property type="entry name" value="Pkinase"/>
    <property type="match status" value="1"/>
</dbReference>
<keyword evidence="15" id="KW-0175">Coiled coil</keyword>
<evidence type="ECO:0000256" key="2">
    <source>
        <dbReference type="ARBA" id="ARBA00004123"/>
    </source>
</evidence>
<dbReference type="Proteomes" id="UP000030764">
    <property type="component" value="Unassembled WGS sequence"/>
</dbReference>
<reference evidence="22 23" key="1">
    <citation type="journal article" date="2014" name="Nat. Genet.">
        <title>Genome and transcriptome of the porcine whipworm Trichuris suis.</title>
        <authorList>
            <person name="Jex A.R."/>
            <person name="Nejsum P."/>
            <person name="Schwarz E.M."/>
            <person name="Hu L."/>
            <person name="Young N.D."/>
            <person name="Hall R.S."/>
            <person name="Korhonen P.K."/>
            <person name="Liao S."/>
            <person name="Thamsborg S."/>
            <person name="Xia J."/>
            <person name="Xu P."/>
            <person name="Wang S."/>
            <person name="Scheerlinck J.P."/>
            <person name="Hofmann A."/>
            <person name="Sternberg P.W."/>
            <person name="Wang J."/>
            <person name="Gasser R.B."/>
        </authorList>
    </citation>
    <scope>NUCLEOTIDE SEQUENCE [LARGE SCALE GENOMIC DNA]</scope>
    <source>
        <strain evidence="22">DCEP-RM93M</strain>
    </source>
</reference>
<dbReference type="GO" id="GO:0016428">
    <property type="term" value="F:tRNA (cytidine-5-)-methyltransferase activity"/>
    <property type="evidence" value="ECO:0007669"/>
    <property type="project" value="InterPro"/>
</dbReference>
<dbReference type="SUPFAM" id="SSF47769">
    <property type="entry name" value="SAM/Pointed domain"/>
    <property type="match status" value="1"/>
</dbReference>
<dbReference type="PANTHER" id="PTHR22808:SF1">
    <property type="entry name" value="RNA CYTOSINE-C(5)-METHYLTRANSFERASE NSUN2-RELATED"/>
    <property type="match status" value="1"/>
</dbReference>
<dbReference type="SUPFAM" id="SSF56112">
    <property type="entry name" value="Protein kinase-like (PK-like)"/>
    <property type="match status" value="1"/>
</dbReference>
<dbReference type="PROSITE" id="PS00107">
    <property type="entry name" value="PROTEIN_KINASE_ATP"/>
    <property type="match status" value="1"/>
</dbReference>
<dbReference type="EMBL" id="KL363292">
    <property type="protein sequence ID" value="KFD48501.1"/>
    <property type="molecule type" value="Genomic_DNA"/>
</dbReference>